<evidence type="ECO:0000259" key="4">
    <source>
        <dbReference type="PROSITE" id="PS01124"/>
    </source>
</evidence>
<dbReference type="InterPro" id="IPR032783">
    <property type="entry name" value="AraC_lig"/>
</dbReference>
<evidence type="ECO:0000256" key="1">
    <source>
        <dbReference type="ARBA" id="ARBA00023015"/>
    </source>
</evidence>
<dbReference type="GO" id="GO:0043565">
    <property type="term" value="F:sequence-specific DNA binding"/>
    <property type="evidence" value="ECO:0007669"/>
    <property type="project" value="InterPro"/>
</dbReference>
<dbReference type="RefSeq" id="WP_115590959.1">
    <property type="nucleotide sequence ID" value="NZ_UFRN01000002.1"/>
</dbReference>
<accession>A0A380U3I3</accession>
<name>A0A380U3I3_ACTLI</name>
<dbReference type="PANTHER" id="PTHR46796">
    <property type="entry name" value="HTH-TYPE TRANSCRIPTIONAL ACTIVATOR RHAS-RELATED"/>
    <property type="match status" value="1"/>
</dbReference>
<dbReference type="GO" id="GO:0003700">
    <property type="term" value="F:DNA-binding transcription factor activity"/>
    <property type="evidence" value="ECO:0007669"/>
    <property type="project" value="InterPro"/>
</dbReference>
<gene>
    <name evidence="5" type="primary">tetD</name>
    <name evidence="5" type="ORF">NCTC4191_02016</name>
</gene>
<dbReference type="PANTHER" id="PTHR46796:SF13">
    <property type="entry name" value="HTH-TYPE TRANSCRIPTIONAL ACTIVATOR RHAS"/>
    <property type="match status" value="1"/>
</dbReference>
<organism evidence="5 6">
    <name type="scientific">Actinobacillus lignieresii</name>
    <dbReference type="NCBI Taxonomy" id="720"/>
    <lineage>
        <taxon>Bacteria</taxon>
        <taxon>Pseudomonadati</taxon>
        <taxon>Pseudomonadota</taxon>
        <taxon>Gammaproteobacteria</taxon>
        <taxon>Pasteurellales</taxon>
        <taxon>Pasteurellaceae</taxon>
        <taxon>Actinobacillus</taxon>
    </lineage>
</organism>
<dbReference type="InterPro" id="IPR009057">
    <property type="entry name" value="Homeodomain-like_sf"/>
</dbReference>
<dbReference type="PROSITE" id="PS01124">
    <property type="entry name" value="HTH_ARAC_FAMILY_2"/>
    <property type="match status" value="1"/>
</dbReference>
<protein>
    <submittedName>
        <fullName evidence="5">AraC family transcriptional regulator</fullName>
    </submittedName>
</protein>
<keyword evidence="6" id="KW-1185">Reference proteome</keyword>
<keyword evidence="3" id="KW-0804">Transcription</keyword>
<dbReference type="InterPro" id="IPR020449">
    <property type="entry name" value="Tscrpt_reg_AraC-type_HTH"/>
</dbReference>
<dbReference type="Gene3D" id="1.10.10.60">
    <property type="entry name" value="Homeodomain-like"/>
    <property type="match status" value="2"/>
</dbReference>
<dbReference type="InterPro" id="IPR014710">
    <property type="entry name" value="RmlC-like_jellyroll"/>
</dbReference>
<reference evidence="5 6" key="1">
    <citation type="submission" date="2018-06" db="EMBL/GenBank/DDBJ databases">
        <authorList>
            <consortium name="Pathogen Informatics"/>
            <person name="Doyle S."/>
        </authorList>
    </citation>
    <scope>NUCLEOTIDE SEQUENCE [LARGE SCALE GENOMIC DNA]</scope>
    <source>
        <strain evidence="5 6">NCTC4191</strain>
    </source>
</reference>
<dbReference type="SMART" id="SM00342">
    <property type="entry name" value="HTH_ARAC"/>
    <property type="match status" value="1"/>
</dbReference>
<dbReference type="InterPro" id="IPR050204">
    <property type="entry name" value="AraC_XylS_family_regulators"/>
</dbReference>
<dbReference type="InterPro" id="IPR018060">
    <property type="entry name" value="HTH_AraC"/>
</dbReference>
<dbReference type="EMBL" id="UFRN01000002">
    <property type="protein sequence ID" value="SUT95822.1"/>
    <property type="molecule type" value="Genomic_DNA"/>
</dbReference>
<dbReference type="Pfam" id="PF12852">
    <property type="entry name" value="Cupin_6"/>
    <property type="match status" value="1"/>
</dbReference>
<keyword evidence="2" id="KW-0238">DNA-binding</keyword>
<dbReference type="Gene3D" id="2.60.120.10">
    <property type="entry name" value="Jelly Rolls"/>
    <property type="match status" value="1"/>
</dbReference>
<evidence type="ECO:0000256" key="3">
    <source>
        <dbReference type="ARBA" id="ARBA00023163"/>
    </source>
</evidence>
<keyword evidence="1" id="KW-0805">Transcription regulation</keyword>
<sequence>MDIIDHLIQLAQIQGEIHTHCLFQDHWRVENPKNAARPQGAFHILLQGECELWFEEQCFLLQAGDIFFLPKGQLHRLQNRGFRAELANPPCILERSSAYQTVANGDGEAKVEMFCGEFLYNPPATIIENLPDYLHFSLKNTPLTALISLFKTEAEKARFAHYSVINGLSQVLFSYILRIYLADNPNTIGILTALQDKRLSACLQAILLAPEKPWQVPTLAELANMSRANFLRVFQQKIGVSPTKLLMQIRLQQAALLLKQTQGNVLNIALSVGYQSEAHFSKAFKAVYGMPPSVWRKTG</sequence>
<dbReference type="SUPFAM" id="SSF51182">
    <property type="entry name" value="RmlC-like cupins"/>
    <property type="match status" value="1"/>
</dbReference>
<feature type="domain" description="HTH araC/xylS-type" evidence="4">
    <location>
        <begin position="197"/>
        <end position="298"/>
    </location>
</feature>
<dbReference type="Pfam" id="PF12833">
    <property type="entry name" value="HTH_18"/>
    <property type="match status" value="1"/>
</dbReference>
<evidence type="ECO:0000256" key="2">
    <source>
        <dbReference type="ARBA" id="ARBA00023125"/>
    </source>
</evidence>
<dbReference type="SUPFAM" id="SSF46689">
    <property type="entry name" value="Homeodomain-like"/>
    <property type="match status" value="2"/>
</dbReference>
<dbReference type="PROSITE" id="PS00041">
    <property type="entry name" value="HTH_ARAC_FAMILY_1"/>
    <property type="match status" value="1"/>
</dbReference>
<evidence type="ECO:0000313" key="5">
    <source>
        <dbReference type="EMBL" id="SUT95822.1"/>
    </source>
</evidence>
<dbReference type="Proteomes" id="UP000254253">
    <property type="component" value="Unassembled WGS sequence"/>
</dbReference>
<proteinExistence type="predicted"/>
<dbReference type="PRINTS" id="PR00032">
    <property type="entry name" value="HTHARAC"/>
</dbReference>
<dbReference type="InterPro" id="IPR011051">
    <property type="entry name" value="RmlC_Cupin_sf"/>
</dbReference>
<evidence type="ECO:0000313" key="6">
    <source>
        <dbReference type="Proteomes" id="UP000254253"/>
    </source>
</evidence>
<dbReference type="AlphaFoldDB" id="A0A380U3I3"/>
<dbReference type="InterPro" id="IPR018062">
    <property type="entry name" value="HTH_AraC-typ_CS"/>
</dbReference>